<feature type="compositionally biased region" description="Gly residues" evidence="9">
    <location>
        <begin position="1"/>
        <end position="11"/>
    </location>
</feature>
<evidence type="ECO:0000256" key="3">
    <source>
        <dbReference type="ARBA" id="ARBA00022553"/>
    </source>
</evidence>
<keyword evidence="3" id="KW-0597">Phosphoprotein</keyword>
<keyword evidence="4 7" id="KW-0403">Intermediate filament</keyword>
<accession>A0A8D1ULB1</accession>
<dbReference type="FunFam" id="1.20.5.1160:FF:000001">
    <property type="entry name" value="Keratin type II"/>
    <property type="match status" value="1"/>
</dbReference>
<dbReference type="InterPro" id="IPR050405">
    <property type="entry name" value="Intermediate_filament"/>
</dbReference>
<evidence type="ECO:0000256" key="2">
    <source>
        <dbReference type="ARBA" id="ARBA00022490"/>
    </source>
</evidence>
<dbReference type="GO" id="GO:0005737">
    <property type="term" value="C:cytoplasm"/>
    <property type="evidence" value="ECO:0007669"/>
    <property type="project" value="UniProtKB-SubCell"/>
</dbReference>
<feature type="region of interest" description="Disordered" evidence="9">
    <location>
        <begin position="166"/>
        <end position="190"/>
    </location>
</feature>
<dbReference type="FunFam" id="1.20.5.170:FF:000002">
    <property type="entry name" value="Type I keratin KA11"/>
    <property type="match status" value="1"/>
</dbReference>
<feature type="compositionally biased region" description="Low complexity" evidence="9">
    <location>
        <begin position="233"/>
        <end position="250"/>
    </location>
</feature>
<evidence type="ECO:0000256" key="6">
    <source>
        <dbReference type="ARBA" id="ARBA00061646"/>
    </source>
</evidence>
<dbReference type="AlphaFoldDB" id="A0A8D1ULB1"/>
<dbReference type="InterPro" id="IPR039008">
    <property type="entry name" value="IF_rod_dom"/>
</dbReference>
<evidence type="ECO:0000256" key="7">
    <source>
        <dbReference type="RuleBase" id="RU000685"/>
    </source>
</evidence>
<dbReference type="Gene3D" id="1.20.5.1160">
    <property type="entry name" value="Vasodilator-stimulated phosphoprotein"/>
    <property type="match status" value="1"/>
</dbReference>
<sequence>TGTPTTGGRGKLGPDWSRCPSRRAQGCAEPRALRPGLCAPPPRAPISGPLCFFLHAFRSAGSLTPLFRLLYPRGPPTLALPGDRSQGAARPSHPHASSYASLAGWVPGTLVVQSREGSPITAGPSLFHHPEVSTPQAILRKAPKVPVQPPSYWGTEHSPGCGGWGRREAPGLPRPKPQASLPASRRVPIGWRTPPPGWQWEGTLHPKAVIKTAPSAGSRPLPLLLRGPRARDAATLPLPTPTAPSLASPPGASPRHRSRPAHCHLCSHVHQDLYEEEMRELRRQVDQLTNDKARVEVERDNLAEDIMRLREKLQEETLQREEAESTLQSFRQDVDNASLARLDLERKVESLQEEIAFLKKLHDEEIQELQAQIQEQHVQIDMDVSKPDLTAALRDVRQQYESVAAKNLQEAEEWYKSKFADLSEAANRNNDALRQAKQESNEYRRQVQSLTCEVDALKGTNESLERQMREMEENFAVEAANYQDTIGRLQDEIQNMKEEMARHLREYQDLLNVKMALDIEIATYRKLLEGEESRISLPLPNFSSLNLRGYQ</sequence>
<protein>
    <recommendedName>
        <fullName evidence="10">IF rod domain-containing protein</fullName>
    </recommendedName>
</protein>
<feature type="coiled-coil region" evidence="8">
    <location>
        <begin position="271"/>
        <end position="379"/>
    </location>
</feature>
<evidence type="ECO:0000256" key="4">
    <source>
        <dbReference type="ARBA" id="ARBA00022754"/>
    </source>
</evidence>
<dbReference type="Gene3D" id="1.20.5.170">
    <property type="match status" value="1"/>
</dbReference>
<dbReference type="PANTHER" id="PTHR45652">
    <property type="entry name" value="GLIAL FIBRILLARY ACIDIC PROTEIN"/>
    <property type="match status" value="1"/>
</dbReference>
<comment type="subcellular location">
    <subcellularLocation>
        <location evidence="1">Cytoplasm</location>
    </subcellularLocation>
</comment>
<dbReference type="PROSITE" id="PS51842">
    <property type="entry name" value="IF_ROD_2"/>
    <property type="match status" value="1"/>
</dbReference>
<proteinExistence type="inferred from homology"/>
<keyword evidence="2" id="KW-0963">Cytoplasm</keyword>
<evidence type="ECO:0000313" key="11">
    <source>
        <dbReference type="Ensembl" id="ENSSSCP00060011069.1"/>
    </source>
</evidence>
<evidence type="ECO:0000256" key="1">
    <source>
        <dbReference type="ARBA" id="ARBA00004496"/>
    </source>
</evidence>
<dbReference type="Gene3D" id="1.20.5.500">
    <property type="entry name" value="Single helix bin"/>
    <property type="match status" value="1"/>
</dbReference>
<dbReference type="PROSITE" id="PS00226">
    <property type="entry name" value="IF_ROD_1"/>
    <property type="match status" value="1"/>
</dbReference>
<feature type="domain" description="IF rod" evidence="10">
    <location>
        <begin position="1"/>
        <end position="535"/>
    </location>
</feature>
<dbReference type="FunFam" id="1.20.5.500:FF:000001">
    <property type="entry name" value="Type II keratin 23"/>
    <property type="match status" value="1"/>
</dbReference>
<comment type="similarity">
    <text evidence="6 7">Belongs to the intermediate filament family.</text>
</comment>
<evidence type="ECO:0000313" key="12">
    <source>
        <dbReference type="Proteomes" id="UP000694723"/>
    </source>
</evidence>
<dbReference type="Proteomes" id="UP000694723">
    <property type="component" value="Unplaced"/>
</dbReference>
<dbReference type="Ensembl" id="ENSSSCT00060026112.1">
    <property type="protein sequence ID" value="ENSSSCP00060011069.1"/>
    <property type="gene ID" value="ENSSSCG00060019386.1"/>
</dbReference>
<evidence type="ECO:0000259" key="10">
    <source>
        <dbReference type="PROSITE" id="PS51842"/>
    </source>
</evidence>
<dbReference type="PANTHER" id="PTHR45652:SF5">
    <property type="entry name" value="VIMENTIN"/>
    <property type="match status" value="1"/>
</dbReference>
<feature type="coiled-coil region" evidence="8">
    <location>
        <begin position="419"/>
        <end position="513"/>
    </location>
</feature>
<evidence type="ECO:0000256" key="9">
    <source>
        <dbReference type="SAM" id="MobiDB-lite"/>
    </source>
</evidence>
<dbReference type="Pfam" id="PF00038">
    <property type="entry name" value="Filament"/>
    <property type="match status" value="1"/>
</dbReference>
<organism evidence="11 12">
    <name type="scientific">Sus scrofa</name>
    <name type="common">Pig</name>
    <dbReference type="NCBI Taxonomy" id="9823"/>
    <lineage>
        <taxon>Eukaryota</taxon>
        <taxon>Metazoa</taxon>
        <taxon>Chordata</taxon>
        <taxon>Craniata</taxon>
        <taxon>Vertebrata</taxon>
        <taxon>Euteleostomi</taxon>
        <taxon>Mammalia</taxon>
        <taxon>Eutheria</taxon>
        <taxon>Laurasiatheria</taxon>
        <taxon>Artiodactyla</taxon>
        <taxon>Suina</taxon>
        <taxon>Suidae</taxon>
        <taxon>Sus</taxon>
    </lineage>
</organism>
<feature type="region of interest" description="Disordered" evidence="9">
    <location>
        <begin position="233"/>
        <end position="260"/>
    </location>
</feature>
<name>A0A8D1ULB1_PIG</name>
<evidence type="ECO:0000256" key="8">
    <source>
        <dbReference type="SAM" id="Coils"/>
    </source>
</evidence>
<dbReference type="InterPro" id="IPR018039">
    <property type="entry name" value="IF_conserved"/>
</dbReference>
<feature type="region of interest" description="Disordered" evidence="9">
    <location>
        <begin position="1"/>
        <end position="32"/>
    </location>
</feature>
<dbReference type="GO" id="GO:0005882">
    <property type="term" value="C:intermediate filament"/>
    <property type="evidence" value="ECO:0007669"/>
    <property type="project" value="UniProtKB-KW"/>
</dbReference>
<keyword evidence="5 8" id="KW-0175">Coiled coil</keyword>
<feature type="region of interest" description="Disordered" evidence="9">
    <location>
        <begin position="78"/>
        <end position="97"/>
    </location>
</feature>
<dbReference type="SMART" id="SM01391">
    <property type="entry name" value="Filament"/>
    <property type="match status" value="1"/>
</dbReference>
<reference evidence="11" key="1">
    <citation type="submission" date="2025-08" db="UniProtKB">
        <authorList>
            <consortium name="Ensembl"/>
        </authorList>
    </citation>
    <scope>IDENTIFICATION</scope>
</reference>
<dbReference type="SUPFAM" id="SSF64593">
    <property type="entry name" value="Intermediate filament protein, coiled coil region"/>
    <property type="match status" value="1"/>
</dbReference>
<evidence type="ECO:0000256" key="5">
    <source>
        <dbReference type="ARBA" id="ARBA00023054"/>
    </source>
</evidence>